<comment type="caution">
    <text evidence="1">The sequence shown here is derived from an EMBL/GenBank/DDBJ whole genome shotgun (WGS) entry which is preliminary data.</text>
</comment>
<proteinExistence type="predicted"/>
<keyword evidence="2" id="KW-1185">Reference proteome</keyword>
<sequence>MARETLNRIELSELLGMNEYLYAKQDWEVERDALISQARQADLGTPESQKALIDLTRKLAHITATRQAQLAAKYSDAVVRGYSYTVCEYMGYLDIATPRKHFGWDIRVENAKDSLREAAMSSLDGNMKFYPVQLSPIDWFKGLSTSFTVEDLTQDSELVSLQMGTKSDPTDLQNKVAATQTALDSAQSTLSQTYSSNVIALTNTCLNAAGKVDTSTLAGKIGVAQDVLAQLPAMMDAMQKA</sequence>
<evidence type="ECO:0000313" key="1">
    <source>
        <dbReference type="EMBL" id="KAJ7302775.1"/>
    </source>
</evidence>
<gene>
    <name evidence="1" type="ORF">DFH08DRAFT_977621</name>
</gene>
<dbReference type="AlphaFoldDB" id="A0AAD6Z0B4"/>
<dbReference type="Proteomes" id="UP001218218">
    <property type="component" value="Unassembled WGS sequence"/>
</dbReference>
<organism evidence="1 2">
    <name type="scientific">Mycena albidolilacea</name>
    <dbReference type="NCBI Taxonomy" id="1033008"/>
    <lineage>
        <taxon>Eukaryota</taxon>
        <taxon>Fungi</taxon>
        <taxon>Dikarya</taxon>
        <taxon>Basidiomycota</taxon>
        <taxon>Agaricomycotina</taxon>
        <taxon>Agaricomycetes</taxon>
        <taxon>Agaricomycetidae</taxon>
        <taxon>Agaricales</taxon>
        <taxon>Marasmiineae</taxon>
        <taxon>Mycenaceae</taxon>
        <taxon>Mycena</taxon>
    </lineage>
</organism>
<accession>A0AAD6Z0B4</accession>
<protein>
    <submittedName>
        <fullName evidence="1">Uncharacterized protein</fullName>
    </submittedName>
</protein>
<name>A0AAD6Z0B4_9AGAR</name>
<dbReference type="EMBL" id="JARIHO010000112">
    <property type="protein sequence ID" value="KAJ7302775.1"/>
    <property type="molecule type" value="Genomic_DNA"/>
</dbReference>
<evidence type="ECO:0000313" key="2">
    <source>
        <dbReference type="Proteomes" id="UP001218218"/>
    </source>
</evidence>
<reference evidence="1" key="1">
    <citation type="submission" date="2023-03" db="EMBL/GenBank/DDBJ databases">
        <title>Massive genome expansion in bonnet fungi (Mycena s.s.) driven by repeated elements and novel gene families across ecological guilds.</title>
        <authorList>
            <consortium name="Lawrence Berkeley National Laboratory"/>
            <person name="Harder C.B."/>
            <person name="Miyauchi S."/>
            <person name="Viragh M."/>
            <person name="Kuo A."/>
            <person name="Thoen E."/>
            <person name="Andreopoulos B."/>
            <person name="Lu D."/>
            <person name="Skrede I."/>
            <person name="Drula E."/>
            <person name="Henrissat B."/>
            <person name="Morin E."/>
            <person name="Kohler A."/>
            <person name="Barry K."/>
            <person name="LaButti K."/>
            <person name="Morin E."/>
            <person name="Salamov A."/>
            <person name="Lipzen A."/>
            <person name="Mereny Z."/>
            <person name="Hegedus B."/>
            <person name="Baldrian P."/>
            <person name="Stursova M."/>
            <person name="Weitz H."/>
            <person name="Taylor A."/>
            <person name="Grigoriev I.V."/>
            <person name="Nagy L.G."/>
            <person name="Martin F."/>
            <person name="Kauserud H."/>
        </authorList>
    </citation>
    <scope>NUCLEOTIDE SEQUENCE</scope>
    <source>
        <strain evidence="1">CBHHK002</strain>
    </source>
</reference>